<dbReference type="HOGENOM" id="CLU_1981319_0_0_1"/>
<accession>G2YDJ0</accession>
<gene>
    <name evidence="1" type="ORF">BofuT4_P095460.1</name>
</gene>
<dbReference type="EMBL" id="FQ790321">
    <property type="protein sequence ID" value="CCD49838.1"/>
    <property type="molecule type" value="Genomic_DNA"/>
</dbReference>
<dbReference type="AlphaFoldDB" id="G2YDJ0"/>
<organism evidence="1 2">
    <name type="scientific">Botryotinia fuckeliana (strain T4)</name>
    <name type="common">Noble rot fungus</name>
    <name type="synonym">Botrytis cinerea</name>
    <dbReference type="NCBI Taxonomy" id="999810"/>
    <lineage>
        <taxon>Eukaryota</taxon>
        <taxon>Fungi</taxon>
        <taxon>Dikarya</taxon>
        <taxon>Ascomycota</taxon>
        <taxon>Pezizomycotina</taxon>
        <taxon>Leotiomycetes</taxon>
        <taxon>Helotiales</taxon>
        <taxon>Sclerotiniaceae</taxon>
        <taxon>Botrytis</taxon>
    </lineage>
</organism>
<sequence length="126" mass="14364">MYTCIGPSQLHASFYWIYASAGHMLLPDAHFHWTQTSLGRILSTCFVPSSRTSKARDTHRMEQIIRNLLESSTSKSHAFVNPEKVISRSFSYFPPVCYSTTMPTSHKPGLDLPWNSFHDVPSQLYP</sequence>
<name>G2YDJ0_BOTF4</name>
<dbReference type="InParanoid" id="G2YDJ0"/>
<protein>
    <submittedName>
        <fullName evidence="1">Uncharacterized protein</fullName>
    </submittedName>
</protein>
<dbReference type="Proteomes" id="UP000008177">
    <property type="component" value="Unplaced contigs"/>
</dbReference>
<evidence type="ECO:0000313" key="2">
    <source>
        <dbReference type="Proteomes" id="UP000008177"/>
    </source>
</evidence>
<proteinExistence type="predicted"/>
<reference evidence="2" key="1">
    <citation type="journal article" date="2011" name="PLoS Genet.">
        <title>Genomic analysis of the necrotrophic fungal pathogens Sclerotinia sclerotiorum and Botrytis cinerea.</title>
        <authorList>
            <person name="Amselem J."/>
            <person name="Cuomo C.A."/>
            <person name="van Kan J.A."/>
            <person name="Viaud M."/>
            <person name="Benito E.P."/>
            <person name="Couloux A."/>
            <person name="Coutinho P.M."/>
            <person name="de Vries R.P."/>
            <person name="Dyer P.S."/>
            <person name="Fillinger S."/>
            <person name="Fournier E."/>
            <person name="Gout L."/>
            <person name="Hahn M."/>
            <person name="Kohn L."/>
            <person name="Lapalu N."/>
            <person name="Plummer K.M."/>
            <person name="Pradier J.M."/>
            <person name="Quevillon E."/>
            <person name="Sharon A."/>
            <person name="Simon A."/>
            <person name="ten Have A."/>
            <person name="Tudzynski B."/>
            <person name="Tudzynski P."/>
            <person name="Wincker P."/>
            <person name="Andrew M."/>
            <person name="Anthouard V."/>
            <person name="Beever R.E."/>
            <person name="Beffa R."/>
            <person name="Benoit I."/>
            <person name="Bouzid O."/>
            <person name="Brault B."/>
            <person name="Chen Z."/>
            <person name="Choquer M."/>
            <person name="Collemare J."/>
            <person name="Cotton P."/>
            <person name="Danchin E.G."/>
            <person name="Da Silva C."/>
            <person name="Gautier A."/>
            <person name="Giraud C."/>
            <person name="Giraud T."/>
            <person name="Gonzalez C."/>
            <person name="Grossetete S."/>
            <person name="Guldener U."/>
            <person name="Henrissat B."/>
            <person name="Howlett B.J."/>
            <person name="Kodira C."/>
            <person name="Kretschmer M."/>
            <person name="Lappartient A."/>
            <person name="Leroch M."/>
            <person name="Levis C."/>
            <person name="Mauceli E."/>
            <person name="Neuveglise C."/>
            <person name="Oeser B."/>
            <person name="Pearson M."/>
            <person name="Poulain J."/>
            <person name="Poussereau N."/>
            <person name="Quesneville H."/>
            <person name="Rascle C."/>
            <person name="Schumacher J."/>
            <person name="Segurens B."/>
            <person name="Sexton A."/>
            <person name="Silva E."/>
            <person name="Sirven C."/>
            <person name="Soanes D.M."/>
            <person name="Talbot N.J."/>
            <person name="Templeton M."/>
            <person name="Yandava C."/>
            <person name="Yarden O."/>
            <person name="Zeng Q."/>
            <person name="Rollins J.A."/>
            <person name="Lebrun M.H."/>
            <person name="Dickman M."/>
        </authorList>
    </citation>
    <scope>NUCLEOTIDE SEQUENCE [LARGE SCALE GENOMIC DNA]</scope>
    <source>
        <strain evidence="2">T4</strain>
    </source>
</reference>
<evidence type="ECO:0000313" key="1">
    <source>
        <dbReference type="EMBL" id="CCD49838.1"/>
    </source>
</evidence>